<organism evidence="5 6">
    <name type="scientific">Plectosphaerella cucumerina</name>
    <dbReference type="NCBI Taxonomy" id="40658"/>
    <lineage>
        <taxon>Eukaryota</taxon>
        <taxon>Fungi</taxon>
        <taxon>Dikarya</taxon>
        <taxon>Ascomycota</taxon>
        <taxon>Pezizomycotina</taxon>
        <taxon>Sordariomycetes</taxon>
        <taxon>Hypocreomycetidae</taxon>
        <taxon>Glomerellales</taxon>
        <taxon>Plectosphaerellaceae</taxon>
        <taxon>Plectosphaerella</taxon>
    </lineage>
</organism>
<protein>
    <recommendedName>
        <fullName evidence="4">Zn(2)-C6 fungal-type domain-containing protein</fullName>
    </recommendedName>
</protein>
<dbReference type="Gene3D" id="4.10.240.10">
    <property type="entry name" value="Zn(2)-C6 fungal-type DNA-binding domain"/>
    <property type="match status" value="1"/>
</dbReference>
<proteinExistence type="predicted"/>
<evidence type="ECO:0000256" key="3">
    <source>
        <dbReference type="SAM" id="MobiDB-lite"/>
    </source>
</evidence>
<dbReference type="InterPro" id="IPR007219">
    <property type="entry name" value="XnlR_reg_dom"/>
</dbReference>
<comment type="caution">
    <text evidence="5">The sequence shown here is derived from an EMBL/GenBank/DDBJ whole genome shotgun (WGS) entry which is preliminary data.</text>
</comment>
<keyword evidence="2" id="KW-0539">Nucleus</keyword>
<reference evidence="5" key="1">
    <citation type="journal article" date="2021" name="Nat. Commun.">
        <title>Genetic determinants of endophytism in the Arabidopsis root mycobiome.</title>
        <authorList>
            <person name="Mesny F."/>
            <person name="Miyauchi S."/>
            <person name="Thiergart T."/>
            <person name="Pickel B."/>
            <person name="Atanasova L."/>
            <person name="Karlsson M."/>
            <person name="Huettel B."/>
            <person name="Barry K.W."/>
            <person name="Haridas S."/>
            <person name="Chen C."/>
            <person name="Bauer D."/>
            <person name="Andreopoulos W."/>
            <person name="Pangilinan J."/>
            <person name="LaButti K."/>
            <person name="Riley R."/>
            <person name="Lipzen A."/>
            <person name="Clum A."/>
            <person name="Drula E."/>
            <person name="Henrissat B."/>
            <person name="Kohler A."/>
            <person name="Grigoriev I.V."/>
            <person name="Martin F.M."/>
            <person name="Hacquard S."/>
        </authorList>
    </citation>
    <scope>NUCLEOTIDE SEQUENCE</scope>
    <source>
        <strain evidence="5">MPI-CAGE-AT-0016</strain>
    </source>
</reference>
<dbReference type="InterPro" id="IPR036864">
    <property type="entry name" value="Zn2-C6_fun-type_DNA-bd_sf"/>
</dbReference>
<evidence type="ECO:0000256" key="2">
    <source>
        <dbReference type="ARBA" id="ARBA00023242"/>
    </source>
</evidence>
<dbReference type="SUPFAM" id="SSF57701">
    <property type="entry name" value="Zn2/Cys6 DNA-binding domain"/>
    <property type="match status" value="1"/>
</dbReference>
<feature type="region of interest" description="Disordered" evidence="3">
    <location>
        <begin position="209"/>
        <end position="230"/>
    </location>
</feature>
<dbReference type="GO" id="GO:0000981">
    <property type="term" value="F:DNA-binding transcription factor activity, RNA polymerase II-specific"/>
    <property type="evidence" value="ECO:0007669"/>
    <property type="project" value="InterPro"/>
</dbReference>
<dbReference type="Pfam" id="PF04082">
    <property type="entry name" value="Fungal_trans"/>
    <property type="match status" value="1"/>
</dbReference>
<dbReference type="EMBL" id="JAGPXD010000003">
    <property type="protein sequence ID" value="KAH7363305.1"/>
    <property type="molecule type" value="Genomic_DNA"/>
</dbReference>
<dbReference type="GO" id="GO:0003677">
    <property type="term" value="F:DNA binding"/>
    <property type="evidence" value="ECO:0007669"/>
    <property type="project" value="InterPro"/>
</dbReference>
<dbReference type="PANTHER" id="PTHR31668:SF30">
    <property type="entry name" value="ZN(II)2CYS6 TRANSCRIPTION FACTOR (EUROFUNG)"/>
    <property type="match status" value="1"/>
</dbReference>
<dbReference type="InterPro" id="IPR050797">
    <property type="entry name" value="Carb_Metab_Trans_Reg"/>
</dbReference>
<dbReference type="InterPro" id="IPR001138">
    <property type="entry name" value="Zn2Cys6_DnaBD"/>
</dbReference>
<dbReference type="SMART" id="SM00066">
    <property type="entry name" value="GAL4"/>
    <property type="match status" value="1"/>
</dbReference>
<dbReference type="PANTHER" id="PTHR31668">
    <property type="entry name" value="GLUCOSE TRANSPORT TRANSCRIPTION REGULATOR RGT1-RELATED-RELATED"/>
    <property type="match status" value="1"/>
</dbReference>
<keyword evidence="1" id="KW-0479">Metal-binding</keyword>
<dbReference type="PROSITE" id="PS00463">
    <property type="entry name" value="ZN2_CY6_FUNGAL_1"/>
    <property type="match status" value="1"/>
</dbReference>
<dbReference type="CDD" id="cd00067">
    <property type="entry name" value="GAL4"/>
    <property type="match status" value="1"/>
</dbReference>
<accession>A0A8K0TGP6</accession>
<dbReference type="Proteomes" id="UP000813385">
    <property type="component" value="Unassembled WGS sequence"/>
</dbReference>
<evidence type="ECO:0000256" key="1">
    <source>
        <dbReference type="ARBA" id="ARBA00022723"/>
    </source>
</evidence>
<dbReference type="Pfam" id="PF00172">
    <property type="entry name" value="Zn_clus"/>
    <property type="match status" value="1"/>
</dbReference>
<evidence type="ECO:0000313" key="6">
    <source>
        <dbReference type="Proteomes" id="UP000813385"/>
    </source>
</evidence>
<evidence type="ECO:0000259" key="4">
    <source>
        <dbReference type="PROSITE" id="PS50048"/>
    </source>
</evidence>
<dbReference type="GO" id="GO:0006351">
    <property type="term" value="P:DNA-templated transcription"/>
    <property type="evidence" value="ECO:0007669"/>
    <property type="project" value="InterPro"/>
</dbReference>
<evidence type="ECO:0000313" key="5">
    <source>
        <dbReference type="EMBL" id="KAH7363305.1"/>
    </source>
</evidence>
<dbReference type="CDD" id="cd12148">
    <property type="entry name" value="fungal_TF_MHR"/>
    <property type="match status" value="1"/>
</dbReference>
<dbReference type="PROSITE" id="PS50048">
    <property type="entry name" value="ZN2_CY6_FUNGAL_2"/>
    <property type="match status" value="1"/>
</dbReference>
<dbReference type="GO" id="GO:0008270">
    <property type="term" value="F:zinc ion binding"/>
    <property type="evidence" value="ECO:0007669"/>
    <property type="project" value="InterPro"/>
</dbReference>
<feature type="domain" description="Zn(2)-C6 fungal-type" evidence="4">
    <location>
        <begin position="17"/>
        <end position="47"/>
    </location>
</feature>
<dbReference type="AlphaFoldDB" id="A0A8K0TGP6"/>
<feature type="compositionally biased region" description="Polar residues" evidence="3">
    <location>
        <begin position="74"/>
        <end position="91"/>
    </location>
</feature>
<feature type="region of interest" description="Disordered" evidence="3">
    <location>
        <begin position="47"/>
        <end position="104"/>
    </location>
</feature>
<dbReference type="OrthoDB" id="2283488at2759"/>
<sequence>MESHGNRAMKRKVSSMACDACRLRKIKCDTRSPLCGNCQIYGTACKYDSPRRRRGPRPLEQSHVDESVSFEPADNQQTSPARSDRNSTTGLTAPPPEIPFVQNHFPGPEVQALLHPITAGSATAPSPLSNRASATSPSHLYAAGSASTYGPRLAADIQQEFALALSSYETPSILAERCIRRYVLFRFSVCPTIHVESVRDSITLLSRSPRASTSHHQIDDEGPEDGPTLHSLPWPLEDMRSYALLTAICAIMCTTPQADLITPYDETKLAKVFLSASQRMLTCYSDVDMERPNASSLLIRYLQSNTLHYFGNTTGAMHLLRCTWSLALTLRLHDEASLAGVDEIEAQLRRNMFWCMYQSDKSASLLSGAPSMVIGISLEEPITLAIENPSGQNLLNDSVISGGGDEFEQQIMVGFYLSTNIWKIGGDILADLKLINHMRARAAPNEPCTAQVRDTTIMHSYSTFCALMDDLPLWLHNPDSYTCREEALGTTPGGSDETPSQTHFRRRCLWAQKANLVITYHCLQLAIIRQAGKLRLCHLFGLTEDEPWLALRKLNITSDLLSSAKHLPLEALQANGEPCVEKLRQAGVELLGIAHQTADQPLAARAHGLFLQLLDVITALDSRVSAELTGEIAAG</sequence>
<gene>
    <name evidence="5" type="ORF">B0T11DRAFT_92663</name>
</gene>
<name>A0A8K0TGP6_9PEZI</name>
<keyword evidence="6" id="KW-1185">Reference proteome</keyword>